<evidence type="ECO:0000313" key="3">
    <source>
        <dbReference type="Proteomes" id="UP000269945"/>
    </source>
</evidence>
<evidence type="ECO:0000313" key="2">
    <source>
        <dbReference type="EMBL" id="VCX04411.1"/>
    </source>
</evidence>
<evidence type="ECO:0000256" key="1">
    <source>
        <dbReference type="SAM" id="MobiDB-lite"/>
    </source>
</evidence>
<feature type="compositionally biased region" description="Basic and acidic residues" evidence="1">
    <location>
        <begin position="35"/>
        <end position="49"/>
    </location>
</feature>
<comment type="caution">
    <text evidence="2">The sequence shown here is derived from an EMBL/GenBank/DDBJ whole genome shotgun (WGS) entry which is preliminary data.</text>
</comment>
<proteinExistence type="predicted"/>
<reference evidence="2 3" key="1">
    <citation type="submission" date="2018-10" db="EMBL/GenBank/DDBJ databases">
        <authorList>
            <person name="Ekblom R."/>
            <person name="Jareborg N."/>
        </authorList>
    </citation>
    <scope>NUCLEOTIDE SEQUENCE [LARGE SCALE GENOMIC DNA]</scope>
    <source>
        <tissue evidence="2">Muscle</tissue>
    </source>
</reference>
<gene>
    <name evidence="2" type="ORF">BN2614_LOCUS1</name>
</gene>
<accession>A0A9X9Q3R2</accession>
<organism evidence="2 3">
    <name type="scientific">Gulo gulo</name>
    <name type="common">Wolverine</name>
    <name type="synonym">Gluton</name>
    <dbReference type="NCBI Taxonomy" id="48420"/>
    <lineage>
        <taxon>Eukaryota</taxon>
        <taxon>Metazoa</taxon>
        <taxon>Chordata</taxon>
        <taxon>Craniata</taxon>
        <taxon>Vertebrata</taxon>
        <taxon>Euteleostomi</taxon>
        <taxon>Mammalia</taxon>
        <taxon>Eutheria</taxon>
        <taxon>Laurasiatheria</taxon>
        <taxon>Carnivora</taxon>
        <taxon>Caniformia</taxon>
        <taxon>Musteloidea</taxon>
        <taxon>Mustelidae</taxon>
        <taxon>Guloninae</taxon>
        <taxon>Gulo</taxon>
    </lineage>
</organism>
<sequence>MNGKCLVATRLPWMSAVLRRWFFVSADQQCWATHQEERPDSQKGIHLEESNTNGPHKPLEFLLYSRKPYWFSNSS</sequence>
<name>A0A9X9Q3R2_GULGU</name>
<dbReference type="AlphaFoldDB" id="A0A9X9Q3R2"/>
<dbReference type="Proteomes" id="UP000269945">
    <property type="component" value="Unassembled WGS sequence"/>
</dbReference>
<dbReference type="EMBL" id="CYRY02030422">
    <property type="protein sequence ID" value="VCX04411.1"/>
    <property type="molecule type" value="Genomic_DNA"/>
</dbReference>
<keyword evidence="3" id="KW-1185">Reference proteome</keyword>
<protein>
    <submittedName>
        <fullName evidence="2">Uncharacterized protein</fullName>
    </submittedName>
</protein>
<feature type="region of interest" description="Disordered" evidence="1">
    <location>
        <begin position="35"/>
        <end position="56"/>
    </location>
</feature>